<accession>A0A330L6P9</accession>
<dbReference type="InterPro" id="IPR001845">
    <property type="entry name" value="HTH_ArsR_DNA-bd_dom"/>
</dbReference>
<dbReference type="Gene3D" id="1.10.10.10">
    <property type="entry name" value="Winged helix-like DNA-binding domain superfamily/Winged helix DNA-binding domain"/>
    <property type="match status" value="1"/>
</dbReference>
<dbReference type="Pfam" id="PF01022">
    <property type="entry name" value="HTH_5"/>
    <property type="match status" value="1"/>
</dbReference>
<dbReference type="GO" id="GO:0003700">
    <property type="term" value="F:DNA-binding transcription factor activity"/>
    <property type="evidence" value="ECO:0007669"/>
    <property type="project" value="InterPro"/>
</dbReference>
<reference evidence="6" key="1">
    <citation type="submission" date="2018-04" db="EMBL/GenBank/DDBJ databases">
        <authorList>
            <person name="Lucker S."/>
            <person name="Sakoula D."/>
        </authorList>
    </citation>
    <scope>NUCLEOTIDE SEQUENCE [LARGE SCALE GENOMIC DNA]</scope>
</reference>
<dbReference type="PROSITE" id="PS50987">
    <property type="entry name" value="HTH_ARSR_2"/>
    <property type="match status" value="1"/>
</dbReference>
<dbReference type="InterPro" id="IPR051081">
    <property type="entry name" value="HTH_MetalResp_TranReg"/>
</dbReference>
<evidence type="ECO:0000256" key="1">
    <source>
        <dbReference type="ARBA" id="ARBA00023015"/>
    </source>
</evidence>
<dbReference type="InterPro" id="IPR036388">
    <property type="entry name" value="WH-like_DNA-bd_sf"/>
</dbReference>
<keyword evidence="2" id="KW-0238">DNA-binding</keyword>
<proteinExistence type="predicted"/>
<dbReference type="PANTHER" id="PTHR33154">
    <property type="entry name" value="TRANSCRIPTIONAL REGULATOR, ARSR FAMILY"/>
    <property type="match status" value="1"/>
</dbReference>
<dbReference type="FunCoup" id="A0A330L6P9">
    <property type="interactions" value="220"/>
</dbReference>
<evidence type="ECO:0000313" key="6">
    <source>
        <dbReference type="Proteomes" id="UP000248168"/>
    </source>
</evidence>
<dbReference type="SMART" id="SM00418">
    <property type="entry name" value="HTH_ARSR"/>
    <property type="match status" value="1"/>
</dbReference>
<keyword evidence="1" id="KW-0805">Transcription regulation</keyword>
<dbReference type="CDD" id="cd00090">
    <property type="entry name" value="HTH_ARSR"/>
    <property type="match status" value="1"/>
</dbReference>
<keyword evidence="6" id="KW-1185">Reference proteome</keyword>
<dbReference type="EMBL" id="OUNR01000012">
    <property type="protein sequence ID" value="SPP64645.1"/>
    <property type="molecule type" value="Genomic_DNA"/>
</dbReference>
<evidence type="ECO:0000256" key="3">
    <source>
        <dbReference type="ARBA" id="ARBA00023163"/>
    </source>
</evidence>
<dbReference type="InterPro" id="IPR036390">
    <property type="entry name" value="WH_DNA-bd_sf"/>
</dbReference>
<dbReference type="InterPro" id="IPR011991">
    <property type="entry name" value="ArsR-like_HTH"/>
</dbReference>
<protein>
    <submittedName>
        <fullName evidence="5">Arsenical resistance operon repressor</fullName>
    </submittedName>
</protein>
<dbReference type="AlphaFoldDB" id="A0A330L6P9"/>
<dbReference type="Proteomes" id="UP000248168">
    <property type="component" value="Unassembled WGS sequence"/>
</dbReference>
<evidence type="ECO:0000256" key="2">
    <source>
        <dbReference type="ARBA" id="ARBA00023125"/>
    </source>
</evidence>
<dbReference type="PANTHER" id="PTHR33154:SF18">
    <property type="entry name" value="ARSENICAL RESISTANCE OPERON REPRESSOR"/>
    <property type="match status" value="1"/>
</dbReference>
<organism evidence="5 6">
    <name type="scientific">Nitrospira lenta</name>
    <dbReference type="NCBI Taxonomy" id="1436998"/>
    <lineage>
        <taxon>Bacteria</taxon>
        <taxon>Pseudomonadati</taxon>
        <taxon>Nitrospirota</taxon>
        <taxon>Nitrospiria</taxon>
        <taxon>Nitrospirales</taxon>
        <taxon>Nitrospiraceae</taxon>
        <taxon>Nitrospira</taxon>
    </lineage>
</organism>
<keyword evidence="3" id="KW-0804">Transcription</keyword>
<dbReference type="NCBIfam" id="NF033788">
    <property type="entry name" value="HTH_metalloreg"/>
    <property type="match status" value="1"/>
</dbReference>
<name>A0A330L6P9_9BACT</name>
<dbReference type="GO" id="GO:0003677">
    <property type="term" value="F:DNA binding"/>
    <property type="evidence" value="ECO:0007669"/>
    <property type="project" value="UniProtKB-KW"/>
</dbReference>
<dbReference type="PRINTS" id="PR00778">
    <property type="entry name" value="HTHARSR"/>
</dbReference>
<evidence type="ECO:0000259" key="4">
    <source>
        <dbReference type="PROSITE" id="PS50987"/>
    </source>
</evidence>
<feature type="domain" description="HTH arsR-type" evidence="4">
    <location>
        <begin position="5"/>
        <end position="99"/>
    </location>
</feature>
<dbReference type="InParanoid" id="A0A330L6P9"/>
<sequence>MVSAMSTKQRIKAAVLFHALSDQTRLEILNRLKQGEQCVCELTDALQTGQSRLSFHLRVLKEAGFIRDRPEGRWMYYSLNSEGLEDLEDFVGELKKATAMPGSSKKCE</sequence>
<dbReference type="SUPFAM" id="SSF46785">
    <property type="entry name" value="Winged helix' DNA-binding domain"/>
    <property type="match status" value="1"/>
</dbReference>
<evidence type="ECO:0000313" key="5">
    <source>
        <dbReference type="EMBL" id="SPP64645.1"/>
    </source>
</evidence>
<gene>
    <name evidence="5" type="primary">arsR</name>
    <name evidence="5" type="ORF">NITLEN_20285</name>
</gene>